<name>A0A836LLV7_9TRYP</name>
<evidence type="ECO:0000313" key="3">
    <source>
        <dbReference type="EMBL" id="KAG5511932.1"/>
    </source>
</evidence>
<accession>A0A836LLV7</accession>
<protein>
    <recommendedName>
        <fullName evidence="2">YbaK/aminoacyl-tRNA synthetase-associated domain-containing protein</fullName>
    </recommendedName>
</protein>
<dbReference type="InterPro" id="IPR007214">
    <property type="entry name" value="YbaK/aa-tRNA-synth-assoc-dom"/>
</dbReference>
<evidence type="ECO:0000256" key="1">
    <source>
        <dbReference type="SAM" id="MobiDB-lite"/>
    </source>
</evidence>
<dbReference type="GeneID" id="94293765"/>
<comment type="caution">
    <text evidence="3">The sequence shown here is derived from an EMBL/GenBank/DDBJ whole genome shotgun (WGS) entry which is preliminary data.</text>
</comment>
<feature type="compositionally biased region" description="Basic and acidic residues" evidence="1">
    <location>
        <begin position="227"/>
        <end position="239"/>
    </location>
</feature>
<organism evidence="3 4">
    <name type="scientific">Porcisia hertigi</name>
    <dbReference type="NCBI Taxonomy" id="2761500"/>
    <lineage>
        <taxon>Eukaryota</taxon>
        <taxon>Discoba</taxon>
        <taxon>Euglenozoa</taxon>
        <taxon>Kinetoplastea</taxon>
        <taxon>Metakinetoplastina</taxon>
        <taxon>Trypanosomatida</taxon>
        <taxon>Trypanosomatidae</taxon>
        <taxon>Leishmaniinae</taxon>
        <taxon>Porcisia</taxon>
    </lineage>
</organism>
<dbReference type="Pfam" id="PF04073">
    <property type="entry name" value="tRNA_edit"/>
    <property type="match status" value="1"/>
</dbReference>
<gene>
    <name evidence="3" type="ORF">JKF63_07757</name>
</gene>
<dbReference type="Proteomes" id="UP000674318">
    <property type="component" value="Chromosome 3"/>
</dbReference>
<dbReference type="KEGG" id="phet:94293765"/>
<dbReference type="CDD" id="cd04333">
    <property type="entry name" value="ProX_deacylase"/>
    <property type="match status" value="1"/>
</dbReference>
<dbReference type="GO" id="GO:0002161">
    <property type="term" value="F:aminoacyl-tRNA deacylase activity"/>
    <property type="evidence" value="ECO:0007669"/>
    <property type="project" value="InterPro"/>
</dbReference>
<reference evidence="3 4" key="1">
    <citation type="submission" date="2021-02" db="EMBL/GenBank/DDBJ databases">
        <title>Porcisia hertigi Genome sequencing and assembly.</title>
        <authorList>
            <person name="Almutairi H."/>
            <person name="Gatherer D."/>
        </authorList>
    </citation>
    <scope>NUCLEOTIDE SEQUENCE [LARGE SCALE GENOMIC DNA]</scope>
    <source>
        <strain evidence="3 4">C119</strain>
    </source>
</reference>
<sequence>MERCTQYFAEKGALFLLDRIREFDESSATVELAATRLNCDAAHIAKSLSFLQKKTMNKAEVKARQKKIAEARKQGHDVTGAAESEVTNAWATDSPLGDSQIAVIVTAGDAKVNTKKYKEKFACQPHMLKREMVESSTGFPPGGVCPFGLNDNVKVYLDVSLKRFPYVYPAVGTANSGIKITPDELEQYASNLIEWVDLCEGWQPAEGAAASTAEKAAMDSKSTTGVVKDRDTASKKAENEALMSAETTV</sequence>
<dbReference type="RefSeq" id="XP_067759888.1">
    <property type="nucleotide sequence ID" value="XM_067903688.1"/>
</dbReference>
<dbReference type="Gene3D" id="3.90.960.10">
    <property type="entry name" value="YbaK/aminoacyl-tRNA synthetase-associated domain"/>
    <property type="match status" value="1"/>
</dbReference>
<feature type="region of interest" description="Disordered" evidence="1">
    <location>
        <begin position="214"/>
        <end position="249"/>
    </location>
</feature>
<dbReference type="InterPro" id="IPR036754">
    <property type="entry name" value="YbaK/aa-tRNA-synt-asso_dom_sf"/>
</dbReference>
<evidence type="ECO:0000259" key="2">
    <source>
        <dbReference type="Pfam" id="PF04073"/>
    </source>
</evidence>
<dbReference type="OrthoDB" id="5592174at2759"/>
<feature type="domain" description="YbaK/aminoacyl-tRNA synthetase-associated" evidence="2">
    <location>
        <begin position="98"/>
        <end position="187"/>
    </location>
</feature>
<proteinExistence type="predicted"/>
<keyword evidence="4" id="KW-1185">Reference proteome</keyword>
<evidence type="ECO:0000313" key="4">
    <source>
        <dbReference type="Proteomes" id="UP000674318"/>
    </source>
</evidence>
<dbReference type="PANTHER" id="PTHR30411">
    <property type="entry name" value="CYTOPLASMIC PROTEIN"/>
    <property type="match status" value="1"/>
</dbReference>
<dbReference type="SUPFAM" id="SSF55826">
    <property type="entry name" value="YbaK/ProRS associated domain"/>
    <property type="match status" value="1"/>
</dbReference>
<dbReference type="EMBL" id="JAFJZO010000003">
    <property type="protein sequence ID" value="KAG5511932.1"/>
    <property type="molecule type" value="Genomic_DNA"/>
</dbReference>
<dbReference type="PANTHER" id="PTHR30411:SF1">
    <property type="entry name" value="CYTOPLASMIC PROTEIN"/>
    <property type="match status" value="1"/>
</dbReference>
<dbReference type="AlphaFoldDB" id="A0A836LLV7"/>